<keyword evidence="3" id="KW-1185">Reference proteome</keyword>
<gene>
    <name evidence="2" type="ORF">JN12_01494</name>
</gene>
<dbReference type="OrthoDB" id="5363027at2"/>
<comment type="caution">
    <text evidence="2">The sequence shown here is derived from an EMBL/GenBank/DDBJ whole genome shotgun (WGS) entry which is preliminary data.</text>
</comment>
<evidence type="ECO:0000313" key="2">
    <source>
        <dbReference type="EMBL" id="TWJ19693.1"/>
    </source>
</evidence>
<evidence type="ECO:0000256" key="1">
    <source>
        <dbReference type="SAM" id="SignalP"/>
    </source>
</evidence>
<proteinExistence type="predicted"/>
<protein>
    <recommendedName>
        <fullName evidence="4">Conjugal transfer mating pair stabilization protein TraN</fullName>
    </recommendedName>
</protein>
<sequence length="667" mass="70849">MRMPFVRWSENIAAISLILAVMTGSAFAGTYDDGKTAGSAAAQSALSQFGSRDLANQNISQPMTSPTTLMRTVDGSQSFQANLTAPASAKFLELFIQPAGTGDLQKVMISQDLNTDGTFDYVYNLPRPVSGVCGNGYIACDPATWNHCQYFKWVAGPDGKIADVAASITDLGGCYCINSSCGSNLVWSNSSVILQDLGGGIVNAIHNGNTAFTITNVSYDLTTIDYYGRATGNATTATGSVASLVSSPTVSTLTGYYNNWGGLTSARDNAAIAQATDPQSLYYLISNSGAATQASGKMSACTMTRNSSVQTTTRTVNDSGNSQACTDHLIFIQVHKVSDSEYQMQYIDTGPGGLVTAHANCGDNPGGNGWHTIKDVVLSPPDPNKLEKMMQANLTLSNIQGPGCSSGSGSVDGIVNGFDTSIQTSTVCPASGAQFPTFNWSYYFQLKTDQYTEGVDDQCSTLENDSSCRLQSETVDGVQTLSNFNSTGLTPLPSCRKFTGQVGTNTICRDWWQKKRTYVCGSQAYDFSAIGTRFGTVVTSATDNTSSLDFQDRMLTAGGWTSASGSIALPGRDPSATCEQACKTRIPKNDTQVTVSGDVTTMRNPATSYDFFYRVCDQDNHCPAGQGEEIVKDCQCINEFAEAATIIQTLRVAGKDTICSTGNKKPL</sequence>
<evidence type="ECO:0008006" key="4">
    <source>
        <dbReference type="Google" id="ProtNLM"/>
    </source>
</evidence>
<reference evidence="2 3" key="1">
    <citation type="submission" date="2019-07" db="EMBL/GenBank/DDBJ databases">
        <title>Genomic Encyclopedia of Archaeal and Bacterial Type Strains, Phase II (KMG-II): from individual species to whole genera.</title>
        <authorList>
            <person name="Goeker M."/>
        </authorList>
    </citation>
    <scope>NUCLEOTIDE SEQUENCE [LARGE SCALE GENOMIC DNA]</scope>
    <source>
        <strain evidence="2 3">ATCC BAA-1139</strain>
    </source>
</reference>
<feature type="signal peptide" evidence="1">
    <location>
        <begin position="1"/>
        <end position="28"/>
    </location>
</feature>
<dbReference type="EMBL" id="VLLN01000007">
    <property type="protein sequence ID" value="TWJ19693.1"/>
    <property type="molecule type" value="Genomic_DNA"/>
</dbReference>
<accession>A0A562VNX6</accession>
<feature type="chain" id="PRO_5022038711" description="Conjugal transfer mating pair stabilization protein TraN" evidence="1">
    <location>
        <begin position="29"/>
        <end position="667"/>
    </location>
</feature>
<organism evidence="2 3">
    <name type="scientific">Geobacter argillaceus</name>
    <dbReference type="NCBI Taxonomy" id="345631"/>
    <lineage>
        <taxon>Bacteria</taxon>
        <taxon>Pseudomonadati</taxon>
        <taxon>Thermodesulfobacteriota</taxon>
        <taxon>Desulfuromonadia</taxon>
        <taxon>Geobacterales</taxon>
        <taxon>Geobacteraceae</taxon>
        <taxon>Geobacter</taxon>
    </lineage>
</organism>
<dbReference type="AlphaFoldDB" id="A0A562VNX6"/>
<dbReference type="Proteomes" id="UP000319449">
    <property type="component" value="Unassembled WGS sequence"/>
</dbReference>
<name>A0A562VNX6_9BACT</name>
<evidence type="ECO:0000313" key="3">
    <source>
        <dbReference type="Proteomes" id="UP000319449"/>
    </source>
</evidence>
<keyword evidence="1" id="KW-0732">Signal</keyword>